<evidence type="ECO:0000256" key="2">
    <source>
        <dbReference type="ARBA" id="ARBA00022797"/>
    </source>
</evidence>
<dbReference type="GO" id="GO:0004301">
    <property type="term" value="F:epoxide hydrolase activity"/>
    <property type="evidence" value="ECO:0007669"/>
    <property type="project" value="TreeGrafter"/>
</dbReference>
<evidence type="ECO:0000313" key="8">
    <source>
        <dbReference type="Proteomes" id="UP000245464"/>
    </source>
</evidence>
<feature type="active site" description="Nucleophile" evidence="4">
    <location>
        <position position="184"/>
    </location>
</feature>
<feature type="domain" description="Epoxide hydrolase N-terminal" evidence="5">
    <location>
        <begin position="8"/>
        <end position="118"/>
    </location>
</feature>
<sequence length="411" mass="46414">MAPPLELQPYEISIPDAAIDKLKRKLSDADFPDELDAPDQWPYGSPLADIQRLAKHWETNFNWREAESAINKLPNYRTTITVDNFGALDIHFVYQKSSNPNAIPLLFCHGWPGSFLEVSKLLPRLAAGEKEGKPAFHVVAPSLPNFGFSQSIRKPGFALSQYAETCHRLMLELGYSKYVTQGGDWGFYITRCMGVLYPDHVVASHINMVRAHAPKFSSQPVLALQHAVTPYTAAEANGLKRSEWFVNDGQAYRQLHATKPQTLSYAFADSPVALLAWIYEKLVDWTDGYDWTDDEILIWVSIYWFSSAGPNAHIRIYYEAQHHPTDKIPDRERASQWVARVKLGVAHFPREITVVPRLWAKTLGPLVYESVNDKGGHFAAHERPDVIVDDLQKMFGKTGPCYEIVPGMAGY</sequence>
<feature type="active site" description="Proton acceptor" evidence="4">
    <location>
        <position position="377"/>
    </location>
</feature>
<comment type="similarity">
    <text evidence="1">Belongs to the peptidase S33 family.</text>
</comment>
<evidence type="ECO:0000256" key="1">
    <source>
        <dbReference type="ARBA" id="ARBA00010088"/>
    </source>
</evidence>
<feature type="active site" description="Proton donor" evidence="4">
    <location>
        <position position="317"/>
    </location>
</feature>
<dbReference type="PANTHER" id="PTHR21661">
    <property type="entry name" value="EPOXIDE HYDROLASE 1-RELATED"/>
    <property type="match status" value="1"/>
</dbReference>
<name>A0A2W1IE49_9PLEO</name>
<dbReference type="PANTHER" id="PTHR21661:SF35">
    <property type="entry name" value="EPOXIDE HYDROLASE"/>
    <property type="match status" value="1"/>
</dbReference>
<evidence type="ECO:0000259" key="5">
    <source>
        <dbReference type="Pfam" id="PF06441"/>
    </source>
</evidence>
<reference evidence="7" key="3">
    <citation type="journal article" date="2022" name="bioRxiv">
        <title>A global pangenome for the wheat fungal pathogen Pyrenophora tritici-repentis and prediction of effector protein structural homology.</title>
        <authorList>
            <person name="Moolhuijzen P."/>
            <person name="See P.T."/>
            <person name="Shi G."/>
            <person name="Powell H.R."/>
            <person name="Cockram J."/>
            <person name="Jorgensen L.N."/>
            <person name="Benslimane H."/>
            <person name="Strelkov S.E."/>
            <person name="Turner J."/>
            <person name="Liu Z."/>
            <person name="Moffat C.S."/>
        </authorList>
    </citation>
    <scope>NUCLEOTIDE SEQUENCE</scope>
    <source>
        <strain evidence="7">86-124</strain>
    </source>
</reference>
<evidence type="ECO:0000256" key="3">
    <source>
        <dbReference type="ARBA" id="ARBA00022801"/>
    </source>
</evidence>
<evidence type="ECO:0000256" key="4">
    <source>
        <dbReference type="PIRSR" id="PIRSR001112-1"/>
    </source>
</evidence>
<protein>
    <submittedName>
        <fullName evidence="7">Epoxide hydrolase</fullName>
    </submittedName>
    <submittedName>
        <fullName evidence="6">MhpC, hydrolase or acyltransferase (Alpha-beta hydrolase superfamily)</fullName>
    </submittedName>
</protein>
<reference evidence="9" key="4">
    <citation type="journal article" date="2022" name="Microb. Genom.">
        <title>A global pangenome for the wheat fungal pathogen Pyrenophora tritici-repentis and prediction of effector protein structural homology.</title>
        <authorList>
            <person name="Moolhuijzen P.M."/>
            <person name="See P.T."/>
            <person name="Shi G."/>
            <person name="Powell H.R."/>
            <person name="Cockram J."/>
            <person name="Jorgensen L.N."/>
            <person name="Benslimane H."/>
            <person name="Strelkov S.E."/>
            <person name="Turner J."/>
            <person name="Liu Z."/>
            <person name="Moffat C.S."/>
        </authorList>
    </citation>
    <scope>NUCLEOTIDE SEQUENCE [LARGE SCALE GENOMIC DNA]</scope>
</reference>
<dbReference type="GO" id="GO:0016746">
    <property type="term" value="F:acyltransferase activity"/>
    <property type="evidence" value="ECO:0007669"/>
    <property type="project" value="UniProtKB-KW"/>
</dbReference>
<dbReference type="PIRSF" id="PIRSF001112">
    <property type="entry name" value="Epoxide_hydrolase"/>
    <property type="match status" value="1"/>
</dbReference>
<accession>A0A2W1IE49</accession>
<dbReference type="Proteomes" id="UP000249757">
    <property type="component" value="Unassembled WGS sequence"/>
</dbReference>
<reference evidence="6" key="1">
    <citation type="journal article" date="2018" name="BMC Genomics">
        <title>Comparative genomics of the wheat fungal pathogen Pyrenophora tritici-repentis reveals chromosomal variations and genome plasticity.</title>
        <authorList>
            <person name="Moolhuijzen P."/>
            <person name="See P.T."/>
            <person name="Hane J.K."/>
            <person name="Shi G."/>
            <person name="Liu Z."/>
            <person name="Oliver R.P."/>
            <person name="Moffat C.S."/>
        </authorList>
    </citation>
    <scope>NUCLEOTIDE SEQUENCE [LARGE SCALE GENOMIC DNA]</scope>
    <source>
        <strain evidence="6">M4</strain>
    </source>
</reference>
<dbReference type="Pfam" id="PF06441">
    <property type="entry name" value="EHN"/>
    <property type="match status" value="1"/>
</dbReference>
<comment type="caution">
    <text evidence="6">The sequence shown here is derived from an EMBL/GenBank/DDBJ whole genome shotgun (WGS) entry which is preliminary data.</text>
</comment>
<dbReference type="OrthoDB" id="7130006at2759"/>
<dbReference type="Gene3D" id="3.40.50.1820">
    <property type="entry name" value="alpha/beta hydrolase"/>
    <property type="match status" value="1"/>
</dbReference>
<keyword evidence="6" id="KW-0012">Acyltransferase</keyword>
<dbReference type="EMBL" id="NRDI02000001">
    <property type="protein sequence ID" value="KAI1520374.1"/>
    <property type="molecule type" value="Genomic_DNA"/>
</dbReference>
<dbReference type="InterPro" id="IPR016292">
    <property type="entry name" value="Epoxide_hydrolase"/>
</dbReference>
<keyword evidence="3 6" id="KW-0378">Hydrolase</keyword>
<reference evidence="7" key="2">
    <citation type="submission" date="2021-05" db="EMBL/GenBank/DDBJ databases">
        <authorList>
            <person name="Moolhuijzen P.M."/>
            <person name="Moffat C.S."/>
        </authorList>
    </citation>
    <scope>NUCLEOTIDE SEQUENCE</scope>
    <source>
        <strain evidence="7">86-124</strain>
    </source>
</reference>
<dbReference type="OMA" id="TMYEPIL"/>
<evidence type="ECO:0000313" key="7">
    <source>
        <dbReference type="EMBL" id="KAI1520374.1"/>
    </source>
</evidence>
<organism evidence="6 8">
    <name type="scientific">Pyrenophora tritici-repentis</name>
    <dbReference type="NCBI Taxonomy" id="45151"/>
    <lineage>
        <taxon>Eukaryota</taxon>
        <taxon>Fungi</taxon>
        <taxon>Dikarya</taxon>
        <taxon>Ascomycota</taxon>
        <taxon>Pezizomycotina</taxon>
        <taxon>Dothideomycetes</taxon>
        <taxon>Pleosporomycetidae</taxon>
        <taxon>Pleosporales</taxon>
        <taxon>Pleosporineae</taxon>
        <taxon>Pleosporaceae</taxon>
        <taxon>Pyrenophora</taxon>
    </lineage>
</organism>
<dbReference type="AlphaFoldDB" id="A0A2W1IE49"/>
<dbReference type="PRINTS" id="PR00412">
    <property type="entry name" value="EPOXHYDRLASE"/>
</dbReference>
<proteinExistence type="inferred from homology"/>
<keyword evidence="2" id="KW-0058">Aromatic hydrocarbons catabolism</keyword>
<dbReference type="InterPro" id="IPR029058">
    <property type="entry name" value="AB_hydrolase_fold"/>
</dbReference>
<dbReference type="Proteomes" id="UP000245464">
    <property type="component" value="Chromosome 1"/>
</dbReference>
<dbReference type="InterPro" id="IPR010497">
    <property type="entry name" value="Epoxide_hydro_N"/>
</dbReference>
<dbReference type="GO" id="GO:0097176">
    <property type="term" value="P:epoxide metabolic process"/>
    <property type="evidence" value="ECO:0007669"/>
    <property type="project" value="TreeGrafter"/>
</dbReference>
<dbReference type="EMBL" id="NQIK02000001">
    <property type="protein sequence ID" value="KAF7576567.1"/>
    <property type="molecule type" value="Genomic_DNA"/>
</dbReference>
<keyword evidence="6" id="KW-0808">Transferase</keyword>
<dbReference type="InterPro" id="IPR000639">
    <property type="entry name" value="Epox_hydrolase-like"/>
</dbReference>
<keyword evidence="9" id="KW-1185">Reference proteome</keyword>
<evidence type="ECO:0000313" key="9">
    <source>
        <dbReference type="Proteomes" id="UP000249757"/>
    </source>
</evidence>
<evidence type="ECO:0000313" key="6">
    <source>
        <dbReference type="EMBL" id="KAF7576567.1"/>
    </source>
</evidence>
<dbReference type="SUPFAM" id="SSF53474">
    <property type="entry name" value="alpha/beta-Hydrolases"/>
    <property type="match status" value="1"/>
</dbReference>
<gene>
    <name evidence="7" type="ORF">Ptr86124_000742</name>
    <name evidence="6" type="ORF">PtrM4_008070</name>
</gene>